<feature type="binding site" evidence="10">
    <location>
        <position position="267"/>
    </location>
    <ligand>
        <name>Mn(2+)</name>
        <dbReference type="ChEBI" id="CHEBI:29035"/>
    </ligand>
</feature>
<dbReference type="InterPro" id="IPR001272">
    <property type="entry name" value="PEP_carboxykinase_ATP"/>
</dbReference>
<comment type="function">
    <text evidence="10">Involved in the gluconeogenesis. Catalyzes the conversion of oxaloacetate (OAA) to phosphoenolpyruvate (PEP) through direct phosphoryl transfer between the nucleoside triphosphate and OAA.</text>
</comment>
<dbReference type="AlphaFoldDB" id="A0A7C3ES15"/>
<dbReference type="GO" id="GO:0006094">
    <property type="term" value="P:gluconeogenesis"/>
    <property type="evidence" value="ECO:0007669"/>
    <property type="project" value="UniProtKB-UniRule"/>
</dbReference>
<accession>A0A7C3ES15</accession>
<keyword evidence="4 10" id="KW-0312">Gluconeogenesis</keyword>
<evidence type="ECO:0000313" key="11">
    <source>
        <dbReference type="EMBL" id="HEA87936.1"/>
    </source>
</evidence>
<dbReference type="SUPFAM" id="SSF53795">
    <property type="entry name" value="PEP carboxykinase-like"/>
    <property type="match status" value="1"/>
</dbReference>
<proteinExistence type="inferred from homology"/>
<sequence>MDNFVQNLNRLLESHPDVRRNPERPELIREAVARREAIVLKTGTLATWTPPDSTGRSPQDTVTVLRPESEGNIDWTSPNNLPITPETFRMICEDVLARLERKPRLYALERCLGWDPSYALPLRFVSDRALHSLFVDNMFCPVPAEIRKSIFWDRPFTLVALPYDRLDPQRYEGRLRKLPGTNRTSTMVIAIDYDLRLGIVFGSAYCGSIKKLMFTVMNYLLPEQGILPLHCSANEGEKGDITLFLGLSGTGKTTLSTDPRRKLLGDDEHGWSESGIANFENGCYAKLINLDPNKEPEIYHACFHTADYLEHGAIVENAMVYPDGSFDLSDARLTENSRGSYPLSFLSNIKTPPVGSHPQTIIFLTADANGVLPPVARLSREQAMFWFLLGYTSKLAGTETGIIQPKSTYSRFFGQPFMPRNPDVYARLLGEKLERHRTRVYLVNTGWTGGPYGKGQRIDLRLTREIVQAVIDGSLDEADYEIEPIFHLAIPKSCPNVPDSTILNPRSTWQDKTAYEERARKLAGEFLTVFQHNYGNKGIDPAIARACPGK</sequence>
<comment type="similarity">
    <text evidence="2 10">Belongs to the phosphoenolpyruvate carboxykinase (ATP) family.</text>
</comment>
<feature type="binding site" evidence="10">
    <location>
        <position position="211"/>
    </location>
    <ligand>
        <name>ATP</name>
        <dbReference type="ChEBI" id="CHEBI:30616"/>
    </ligand>
</feature>
<evidence type="ECO:0000256" key="4">
    <source>
        <dbReference type="ARBA" id="ARBA00022432"/>
    </source>
</evidence>
<keyword evidence="6 10" id="KW-0210">Decarboxylase</keyword>
<comment type="subcellular location">
    <subcellularLocation>
        <location evidence="10">Cytoplasm</location>
    </subcellularLocation>
</comment>
<dbReference type="GO" id="GO:0005524">
    <property type="term" value="F:ATP binding"/>
    <property type="evidence" value="ECO:0007669"/>
    <property type="project" value="UniProtKB-UniRule"/>
</dbReference>
<feature type="binding site" evidence="10">
    <location>
        <position position="230"/>
    </location>
    <ligand>
        <name>Mn(2+)</name>
        <dbReference type="ChEBI" id="CHEBI:29035"/>
    </ligand>
</feature>
<feature type="binding site" evidence="10">
    <location>
        <begin position="457"/>
        <end position="458"/>
    </location>
    <ligand>
        <name>ATP</name>
        <dbReference type="ChEBI" id="CHEBI:30616"/>
    </ligand>
</feature>
<evidence type="ECO:0000256" key="9">
    <source>
        <dbReference type="ARBA" id="ARBA00047371"/>
    </source>
</evidence>
<dbReference type="UniPathway" id="UPA00138"/>
<feature type="binding site" evidence="10">
    <location>
        <position position="338"/>
    </location>
    <ligand>
        <name>ATP</name>
        <dbReference type="ChEBI" id="CHEBI:30616"/>
    </ligand>
</feature>
<evidence type="ECO:0000256" key="2">
    <source>
        <dbReference type="ARBA" id="ARBA00006052"/>
    </source>
</evidence>
<feature type="binding site" evidence="10">
    <location>
        <position position="211"/>
    </location>
    <ligand>
        <name>substrate</name>
    </ligand>
</feature>
<dbReference type="GO" id="GO:0016301">
    <property type="term" value="F:kinase activity"/>
    <property type="evidence" value="ECO:0007669"/>
    <property type="project" value="UniProtKB-KW"/>
</dbReference>
<keyword evidence="5 10" id="KW-0547">Nucleotide-binding</keyword>
<feature type="binding site" evidence="10">
    <location>
        <position position="338"/>
    </location>
    <ligand>
        <name>substrate</name>
    </ligand>
</feature>
<comment type="cofactor">
    <cofactor evidence="10">
        <name>Mn(2+)</name>
        <dbReference type="ChEBI" id="CHEBI:29035"/>
    </cofactor>
    <text evidence="10">Binds 1 Mn(2+) ion per subunit.</text>
</comment>
<feature type="binding site" evidence="10">
    <location>
        <position position="230"/>
    </location>
    <ligand>
        <name>ATP</name>
        <dbReference type="ChEBI" id="CHEBI:30616"/>
    </ligand>
</feature>
<dbReference type="InterPro" id="IPR013035">
    <property type="entry name" value="PEP_carboxykinase_C"/>
</dbReference>
<evidence type="ECO:0000256" key="7">
    <source>
        <dbReference type="ARBA" id="ARBA00022840"/>
    </source>
</evidence>
<dbReference type="Pfam" id="PF01293">
    <property type="entry name" value="PEPCK_ATP"/>
    <property type="match status" value="1"/>
</dbReference>
<dbReference type="NCBIfam" id="NF006821">
    <property type="entry name" value="PRK09344.1-3"/>
    <property type="match status" value="1"/>
</dbReference>
<dbReference type="PANTHER" id="PTHR30031:SF0">
    <property type="entry name" value="PHOSPHOENOLPYRUVATE CARBOXYKINASE (ATP)"/>
    <property type="match status" value="1"/>
</dbReference>
<dbReference type="Gene3D" id="2.170.8.10">
    <property type="entry name" value="Phosphoenolpyruvate Carboxykinase, domain 2"/>
    <property type="match status" value="1"/>
</dbReference>
<dbReference type="PANTHER" id="PTHR30031">
    <property type="entry name" value="PHOSPHOENOLPYRUVATE CARBOXYKINASE ATP"/>
    <property type="match status" value="1"/>
</dbReference>
<comment type="caution">
    <text evidence="12">The sequence shown here is derived from an EMBL/GenBank/DDBJ whole genome shotgun (WGS) entry which is preliminary data.</text>
</comment>
<feature type="binding site" evidence="10">
    <location>
        <begin position="246"/>
        <end position="254"/>
    </location>
    <ligand>
        <name>ATP</name>
        <dbReference type="ChEBI" id="CHEBI:30616"/>
    </ligand>
</feature>
<dbReference type="PIRSF" id="PIRSF006294">
    <property type="entry name" value="PEP_crbxkin"/>
    <property type="match status" value="1"/>
</dbReference>
<dbReference type="EC" id="4.1.1.49" evidence="3 10"/>
<keyword evidence="10" id="KW-0479">Metal-binding</keyword>
<feature type="binding site" evidence="10">
    <location>
        <position position="205"/>
    </location>
    <ligand>
        <name>substrate</name>
    </ligand>
</feature>
<keyword evidence="12" id="KW-0808">Transferase</keyword>
<dbReference type="Gene3D" id="3.90.228.20">
    <property type="match status" value="1"/>
</dbReference>
<feature type="binding site" evidence="10">
    <location>
        <position position="56"/>
    </location>
    <ligand>
        <name>substrate</name>
    </ligand>
</feature>
<gene>
    <name evidence="10" type="primary">pckA</name>
    <name evidence="11" type="ORF">ENP94_08050</name>
    <name evidence="12" type="ORF">ENS16_03695</name>
</gene>
<comment type="catalytic activity">
    <reaction evidence="9 10">
        <text>oxaloacetate + ATP = phosphoenolpyruvate + ADP + CO2</text>
        <dbReference type="Rhea" id="RHEA:18617"/>
        <dbReference type="ChEBI" id="CHEBI:16452"/>
        <dbReference type="ChEBI" id="CHEBI:16526"/>
        <dbReference type="ChEBI" id="CHEBI:30616"/>
        <dbReference type="ChEBI" id="CHEBI:58702"/>
        <dbReference type="ChEBI" id="CHEBI:456216"/>
        <dbReference type="EC" id="4.1.1.49"/>
    </reaction>
</comment>
<evidence type="ECO:0000256" key="6">
    <source>
        <dbReference type="ARBA" id="ARBA00022793"/>
    </source>
</evidence>
<dbReference type="EMBL" id="DSLG01000008">
    <property type="protein sequence ID" value="HEA87936.1"/>
    <property type="molecule type" value="Genomic_DNA"/>
</dbReference>
<keyword evidence="7 10" id="KW-0067">ATP-binding</keyword>
<dbReference type="InterPro" id="IPR008210">
    <property type="entry name" value="PEP_carboxykinase_N"/>
</dbReference>
<comment type="pathway">
    <text evidence="1 10">Carbohydrate biosynthesis; gluconeogenesis.</text>
</comment>
<dbReference type="EMBL" id="DSTU01000004">
    <property type="protein sequence ID" value="HFJ53774.1"/>
    <property type="molecule type" value="Genomic_DNA"/>
</dbReference>
<dbReference type="GO" id="GO:0005829">
    <property type="term" value="C:cytosol"/>
    <property type="evidence" value="ECO:0007669"/>
    <property type="project" value="TreeGrafter"/>
</dbReference>
<keyword evidence="10" id="KW-0464">Manganese</keyword>
<evidence type="ECO:0000256" key="8">
    <source>
        <dbReference type="ARBA" id="ARBA00023239"/>
    </source>
</evidence>
<reference evidence="12" key="1">
    <citation type="journal article" date="2020" name="mSystems">
        <title>Genome- and Community-Level Interaction Insights into Carbon Utilization and Element Cycling Functions of Hydrothermarchaeota in Hydrothermal Sediment.</title>
        <authorList>
            <person name="Zhou Z."/>
            <person name="Liu Y."/>
            <person name="Xu W."/>
            <person name="Pan J."/>
            <person name="Luo Z.H."/>
            <person name="Li M."/>
        </authorList>
    </citation>
    <scope>NUCLEOTIDE SEQUENCE [LARGE SCALE GENOMIC DNA]</scope>
    <source>
        <strain evidence="11">SpSt-265</strain>
        <strain evidence="12">SpSt-465</strain>
    </source>
</reference>
<dbReference type="GO" id="GO:0046872">
    <property type="term" value="F:metal ion binding"/>
    <property type="evidence" value="ECO:0007669"/>
    <property type="project" value="UniProtKB-KW"/>
</dbReference>
<dbReference type="SUPFAM" id="SSF68923">
    <property type="entry name" value="PEP carboxykinase N-terminal domain"/>
    <property type="match status" value="1"/>
</dbReference>
<organism evidence="12">
    <name type="scientific">candidate division WOR-3 bacterium</name>
    <dbReference type="NCBI Taxonomy" id="2052148"/>
    <lineage>
        <taxon>Bacteria</taxon>
        <taxon>Bacteria division WOR-3</taxon>
    </lineage>
</organism>
<feature type="binding site" evidence="10">
    <location>
        <position position="295"/>
    </location>
    <ligand>
        <name>ATP</name>
        <dbReference type="ChEBI" id="CHEBI:30616"/>
    </ligand>
</feature>
<feature type="binding site" evidence="10">
    <location>
        <position position="463"/>
    </location>
    <ligand>
        <name>ATP</name>
        <dbReference type="ChEBI" id="CHEBI:30616"/>
    </ligand>
</feature>
<keyword evidence="8 10" id="KW-0456">Lyase</keyword>
<keyword evidence="10" id="KW-0963">Cytoplasm</keyword>
<dbReference type="Gene3D" id="3.40.449.10">
    <property type="entry name" value="Phosphoenolpyruvate Carboxykinase, domain 1"/>
    <property type="match status" value="1"/>
</dbReference>
<protein>
    <recommendedName>
        <fullName evidence="3 10">Phosphoenolpyruvate carboxykinase (ATP)</fullName>
        <shortName evidence="10">PCK</shortName>
        <shortName evidence="10">PEP carboxykinase</shortName>
        <shortName evidence="10">PEPCK</shortName>
        <ecNumber evidence="3 10">4.1.1.49</ecNumber>
    </recommendedName>
</protein>
<evidence type="ECO:0000256" key="1">
    <source>
        <dbReference type="ARBA" id="ARBA00004742"/>
    </source>
</evidence>
<dbReference type="GO" id="GO:0004612">
    <property type="term" value="F:phosphoenolpyruvate carboxykinase (ATP) activity"/>
    <property type="evidence" value="ECO:0007669"/>
    <property type="project" value="UniProtKB-UniRule"/>
</dbReference>
<dbReference type="HAMAP" id="MF_00453">
    <property type="entry name" value="PEPCK_ATP"/>
    <property type="match status" value="1"/>
</dbReference>
<feature type="binding site" evidence="10">
    <location>
        <position position="211"/>
    </location>
    <ligand>
        <name>Mn(2+)</name>
        <dbReference type="ChEBI" id="CHEBI:29035"/>
    </ligand>
</feature>
<keyword evidence="12" id="KW-0670">Pyruvate</keyword>
<evidence type="ECO:0000313" key="12">
    <source>
        <dbReference type="EMBL" id="HFJ53774.1"/>
    </source>
</evidence>
<evidence type="ECO:0000256" key="3">
    <source>
        <dbReference type="ARBA" id="ARBA00012363"/>
    </source>
</evidence>
<evidence type="ECO:0000256" key="5">
    <source>
        <dbReference type="ARBA" id="ARBA00022741"/>
    </source>
</evidence>
<evidence type="ECO:0000256" key="10">
    <source>
        <dbReference type="HAMAP-Rule" id="MF_00453"/>
    </source>
</evidence>
<keyword evidence="12" id="KW-0418">Kinase</keyword>
<name>A0A7C3ES15_UNCW3</name>